<feature type="signal peptide" evidence="1">
    <location>
        <begin position="1"/>
        <end position="18"/>
    </location>
</feature>
<reference evidence="2 3" key="1">
    <citation type="submission" date="2021-05" db="EMBL/GenBank/DDBJ databases">
        <title>A Polyphasic approach of four new species of the genus Ohtaekwangia: Ohtaekwangia histidinii sp. nov., Ohtaekwangia cretensis sp. nov., Ohtaekwangia indiensis sp. nov., Ohtaekwangia reichenbachii sp. nov. from diverse environment.</title>
        <authorList>
            <person name="Octaviana S."/>
        </authorList>
    </citation>
    <scope>NUCLEOTIDE SEQUENCE [LARGE SCALE GENOMIC DNA]</scope>
    <source>
        <strain evidence="2 3">PWU4</strain>
    </source>
</reference>
<evidence type="ECO:0008006" key="4">
    <source>
        <dbReference type="Google" id="ProtNLM"/>
    </source>
</evidence>
<keyword evidence="1" id="KW-0732">Signal</keyword>
<comment type="caution">
    <text evidence="2">The sequence shown here is derived from an EMBL/GenBank/DDBJ whole genome shotgun (WGS) entry which is preliminary data.</text>
</comment>
<feature type="chain" id="PRO_5042901165" description="Outer membrane protein beta-barrel domain-containing protein" evidence="1">
    <location>
        <begin position="19"/>
        <end position="252"/>
    </location>
</feature>
<sequence length="252" mass="28022">MKTLIFAVATLLGTTAFAQSWELGSGFNLAQPVGSMTRTMNNAFGIDLNFSRSFKAPFSLGIELGFGSYGSEKSRQKYTFDDGTVTETDVLVSNDIFNARIAGRYFLRNGKLINPYLVGKLGITTFSTTLTIQDPEDEFSCHPLESDVLSRDHTYTASGGAGVRVDFSSIFRKMDAERFYFDLNAVATQGGNVRYMNSEVDPSQPAPDQDVMAKFINTQTQVIHEHHVGYVYSSLLNMVEYRFGVICRLGWQ</sequence>
<dbReference type="InterPro" id="IPR011250">
    <property type="entry name" value="OMP/PagP_B-barrel"/>
</dbReference>
<name>A0AAP2DMT5_9BACT</name>
<proteinExistence type="predicted"/>
<evidence type="ECO:0000313" key="2">
    <source>
        <dbReference type="EMBL" id="MBT1697997.1"/>
    </source>
</evidence>
<gene>
    <name evidence="2" type="ORF">KK083_13980</name>
</gene>
<dbReference type="SUPFAM" id="SSF56925">
    <property type="entry name" value="OMPA-like"/>
    <property type="match status" value="1"/>
</dbReference>
<protein>
    <recommendedName>
        <fullName evidence="4">Outer membrane protein beta-barrel domain-containing protein</fullName>
    </recommendedName>
</protein>
<dbReference type="RefSeq" id="WP_254163869.1">
    <property type="nucleotide sequence ID" value="NZ_JAHESF010000012.1"/>
</dbReference>
<evidence type="ECO:0000256" key="1">
    <source>
        <dbReference type="SAM" id="SignalP"/>
    </source>
</evidence>
<dbReference type="AlphaFoldDB" id="A0AAP2DMT5"/>
<evidence type="ECO:0000313" key="3">
    <source>
        <dbReference type="Proteomes" id="UP001319200"/>
    </source>
</evidence>
<organism evidence="2 3">
    <name type="scientific">Chryseosolibacter histidini</name>
    <dbReference type="NCBI Taxonomy" id="2782349"/>
    <lineage>
        <taxon>Bacteria</taxon>
        <taxon>Pseudomonadati</taxon>
        <taxon>Bacteroidota</taxon>
        <taxon>Cytophagia</taxon>
        <taxon>Cytophagales</taxon>
        <taxon>Chryseotaleaceae</taxon>
        <taxon>Chryseosolibacter</taxon>
    </lineage>
</organism>
<dbReference type="Proteomes" id="UP001319200">
    <property type="component" value="Unassembled WGS sequence"/>
</dbReference>
<keyword evidence="3" id="KW-1185">Reference proteome</keyword>
<dbReference type="EMBL" id="JAHESF010000012">
    <property type="protein sequence ID" value="MBT1697997.1"/>
    <property type="molecule type" value="Genomic_DNA"/>
</dbReference>
<accession>A0AAP2DMT5</accession>